<dbReference type="HOGENOM" id="CLU_2334197_0_0_1"/>
<dbReference type="KEGG" id="pbl:PAAG_00615"/>
<evidence type="ECO:0000313" key="2">
    <source>
        <dbReference type="Proteomes" id="UP000002059"/>
    </source>
</evidence>
<dbReference type="Proteomes" id="UP000002059">
    <property type="component" value="Partially assembled WGS sequence"/>
</dbReference>
<dbReference type="RefSeq" id="XP_015700413.1">
    <property type="nucleotide sequence ID" value="XM_015844078.1"/>
</dbReference>
<dbReference type="OMA" id="EDKCDRD"/>
<dbReference type="GeneID" id="9101299"/>
<dbReference type="VEuPathDB" id="FungiDB:PAAG_00615"/>
<dbReference type="STRING" id="502779.C1GQ20"/>
<reference evidence="1 2" key="1">
    <citation type="journal article" date="2011" name="PLoS Genet.">
        <title>Comparative genomic analysis of human fungal pathogens causing paracoccidioidomycosis.</title>
        <authorList>
            <person name="Desjardins C.A."/>
            <person name="Champion M.D."/>
            <person name="Holder J.W."/>
            <person name="Muszewska A."/>
            <person name="Goldberg J."/>
            <person name="Bailao A.M."/>
            <person name="Brigido M.M."/>
            <person name="Ferreira M.E."/>
            <person name="Garcia A.M."/>
            <person name="Grynberg M."/>
            <person name="Gujja S."/>
            <person name="Heiman D.I."/>
            <person name="Henn M.R."/>
            <person name="Kodira C.D."/>
            <person name="Leon-Narvaez H."/>
            <person name="Longo L.V."/>
            <person name="Ma L.J."/>
            <person name="Malavazi I."/>
            <person name="Matsuo A.L."/>
            <person name="Morais F.V."/>
            <person name="Pereira M."/>
            <person name="Rodriguez-Brito S."/>
            <person name="Sakthikumar S."/>
            <person name="Salem-Izacc S.M."/>
            <person name="Sykes S.M."/>
            <person name="Teixeira M.M."/>
            <person name="Vallejo M.C."/>
            <person name="Walter M.E."/>
            <person name="Yandava C."/>
            <person name="Young S."/>
            <person name="Zeng Q."/>
            <person name="Zucker J."/>
            <person name="Felipe M.S."/>
            <person name="Goldman G.H."/>
            <person name="Haas B.J."/>
            <person name="McEwen J.G."/>
            <person name="Nino-Vega G."/>
            <person name="Puccia R."/>
            <person name="San-Blas G."/>
            <person name="Soares C.M."/>
            <person name="Birren B.W."/>
            <person name="Cuomo C.A."/>
        </authorList>
    </citation>
    <scope>NUCLEOTIDE SEQUENCE [LARGE SCALE GENOMIC DNA]</scope>
    <source>
        <strain evidence="2">ATCC MYA-826 / Pb01</strain>
    </source>
</reference>
<dbReference type="EMBL" id="KN293992">
    <property type="protein sequence ID" value="EEH36292.2"/>
    <property type="molecule type" value="Genomic_DNA"/>
</dbReference>
<organism evidence="1 2">
    <name type="scientific">Paracoccidioides lutzii (strain ATCC MYA-826 / Pb01)</name>
    <name type="common">Paracoccidioides brasiliensis</name>
    <dbReference type="NCBI Taxonomy" id="502779"/>
    <lineage>
        <taxon>Eukaryota</taxon>
        <taxon>Fungi</taxon>
        <taxon>Dikarya</taxon>
        <taxon>Ascomycota</taxon>
        <taxon>Pezizomycotina</taxon>
        <taxon>Eurotiomycetes</taxon>
        <taxon>Eurotiomycetidae</taxon>
        <taxon>Onygenales</taxon>
        <taxon>Ajellomycetaceae</taxon>
        <taxon>Paracoccidioides</taxon>
    </lineage>
</organism>
<dbReference type="OrthoDB" id="40579at2759"/>
<gene>
    <name evidence="1" type="ORF">PAAG_00615</name>
</gene>
<dbReference type="AlphaFoldDB" id="C1GQ20"/>
<accession>C1GQ20</accession>
<keyword evidence="2" id="KW-1185">Reference proteome</keyword>
<name>C1GQ20_PARBA</name>
<evidence type="ECO:0000313" key="1">
    <source>
        <dbReference type="EMBL" id="EEH36292.2"/>
    </source>
</evidence>
<protein>
    <submittedName>
        <fullName evidence="1">Uncharacterized protein</fullName>
    </submittedName>
</protein>
<proteinExistence type="predicted"/>
<sequence>MKRLLSFFEPDMTVLVLPNECLILEDKCDRDWMRDFWVPHLDVAVECKTKQKDMLTGRTVMIKVADDRQLGQLDDGWAESIPYLEHFDYKRYAIDVPS</sequence>